<dbReference type="GO" id="GO:0015074">
    <property type="term" value="P:DNA integration"/>
    <property type="evidence" value="ECO:0007669"/>
    <property type="project" value="UniProtKB-KW"/>
</dbReference>
<dbReference type="EMBL" id="FQUA01000007">
    <property type="protein sequence ID" value="SHE79990.1"/>
    <property type="molecule type" value="Genomic_DNA"/>
</dbReference>
<sequence>MILAAAYIRVSTDEQMDYSPAVQLEEILSYAEKNGFQIPNAFIFKDEGISGRSAEKRPGFQEMIRQTRKKQNKIKYIIVHKYDRFARNKEDAVLYKALLKKDGVKVISVREPIPQDDKFAVIYESMLEAMAEYYSLNLSEEVKKTMVKKAHQGEYQAPPPFGYTMENKVLTPIPEEAAMIRFLFEAYALGKESMYSLSRHLNQMGFRTHRGGLFENRTVQYILNNPVYKGYSRWTPTGRTRRDFHNPDSVIAKGTWQPLVSEELWEAAAMRTAKEKRTHYSHKRPETEGKHWISSMIKCSACGCSLSISGNYKKKDAFHLQCGRYNHGQCHISHSLSSNRLFPALFESLQEVTIRNEGREKYHATRHKLEIDETEFIDQMVRKTKGRLAKAKEAYLAGIDSLEEYRKVKMETDTALERLNKKRTTLSQRQHQTLGNTSTYDKPLDIVSLLQDEEVSTEGKRAAFKAVVEKVVYNKPNDSLSLFLIDEE</sequence>
<evidence type="ECO:0000256" key="4">
    <source>
        <dbReference type="PIRSR" id="PIRSR606118-50"/>
    </source>
</evidence>
<dbReference type="PANTHER" id="PTHR30461">
    <property type="entry name" value="DNA-INVERTASE FROM LAMBDOID PROPHAGE"/>
    <property type="match status" value="1"/>
</dbReference>
<dbReference type="CDD" id="cd00338">
    <property type="entry name" value="Ser_Recombinase"/>
    <property type="match status" value="1"/>
</dbReference>
<dbReference type="EMBL" id="CP014223">
    <property type="protein sequence ID" value="AMJ40073.1"/>
    <property type="molecule type" value="Genomic_DNA"/>
</dbReference>
<name>A0A110A6U7_ANAPI</name>
<keyword evidence="3" id="KW-0233">DNA recombination</keyword>
<gene>
    <name evidence="8" type="ORF">CPRO_04640</name>
    <name evidence="9" type="ORF">SAMN02745151_01847</name>
</gene>
<evidence type="ECO:0000313" key="11">
    <source>
        <dbReference type="Proteomes" id="UP000184204"/>
    </source>
</evidence>
<dbReference type="SMART" id="SM00857">
    <property type="entry name" value="Resolvase"/>
    <property type="match status" value="1"/>
</dbReference>
<dbReference type="InterPro" id="IPR038109">
    <property type="entry name" value="DNA_bind_recomb_sf"/>
</dbReference>
<dbReference type="Gene3D" id="3.40.50.1390">
    <property type="entry name" value="Resolvase, N-terminal catalytic domain"/>
    <property type="match status" value="1"/>
</dbReference>
<evidence type="ECO:0000259" key="6">
    <source>
        <dbReference type="PROSITE" id="PS51736"/>
    </source>
</evidence>
<proteinExistence type="predicted"/>
<evidence type="ECO:0000256" key="5">
    <source>
        <dbReference type="PROSITE-ProRule" id="PRU10137"/>
    </source>
</evidence>
<dbReference type="GO" id="GO:0000150">
    <property type="term" value="F:DNA strand exchange activity"/>
    <property type="evidence" value="ECO:0007669"/>
    <property type="project" value="InterPro"/>
</dbReference>
<reference evidence="11" key="3">
    <citation type="submission" date="2016-11" db="EMBL/GenBank/DDBJ databases">
        <authorList>
            <person name="Jaros S."/>
            <person name="Januszkiewicz K."/>
            <person name="Wedrychowicz H."/>
        </authorList>
    </citation>
    <scope>NUCLEOTIDE SEQUENCE [LARGE SCALE GENOMIC DNA]</scope>
    <source>
        <strain evidence="11">DSM 1682</strain>
    </source>
</reference>
<dbReference type="AlphaFoldDB" id="A0A110A6U7"/>
<keyword evidence="10" id="KW-1185">Reference proteome</keyword>
<dbReference type="PROSITE" id="PS51736">
    <property type="entry name" value="RECOMBINASES_3"/>
    <property type="match status" value="1"/>
</dbReference>
<evidence type="ECO:0000256" key="1">
    <source>
        <dbReference type="ARBA" id="ARBA00022908"/>
    </source>
</evidence>
<feature type="domain" description="Recombinase" evidence="7">
    <location>
        <begin position="160"/>
        <end position="278"/>
    </location>
</feature>
<evidence type="ECO:0000256" key="2">
    <source>
        <dbReference type="ARBA" id="ARBA00023125"/>
    </source>
</evidence>
<dbReference type="RefSeq" id="WP_066047441.1">
    <property type="nucleotide sequence ID" value="NZ_CP014223.1"/>
</dbReference>
<dbReference type="InterPro" id="IPR050639">
    <property type="entry name" value="SSR_resolvase"/>
</dbReference>
<dbReference type="InterPro" id="IPR006119">
    <property type="entry name" value="Resolv_N"/>
</dbReference>
<keyword evidence="2" id="KW-0238">DNA-binding</keyword>
<evidence type="ECO:0000259" key="7">
    <source>
        <dbReference type="PROSITE" id="PS51737"/>
    </source>
</evidence>
<organism evidence="9 11">
    <name type="scientific">Anaerotignum propionicum DSM 1682</name>
    <dbReference type="NCBI Taxonomy" id="991789"/>
    <lineage>
        <taxon>Bacteria</taxon>
        <taxon>Bacillati</taxon>
        <taxon>Bacillota</taxon>
        <taxon>Clostridia</taxon>
        <taxon>Lachnospirales</taxon>
        <taxon>Anaerotignaceae</taxon>
        <taxon>Anaerotignum</taxon>
    </lineage>
</organism>
<dbReference type="InterPro" id="IPR011109">
    <property type="entry name" value="DNA_bind_recombinase_dom"/>
</dbReference>
<reference evidence="10" key="2">
    <citation type="submission" date="2016-01" db="EMBL/GenBank/DDBJ databases">
        <authorList>
            <person name="Poehlein A."/>
            <person name="Schlien K."/>
            <person name="Gottschalk G."/>
            <person name="Buckel W."/>
            <person name="Daniel R."/>
        </authorList>
    </citation>
    <scope>NUCLEOTIDE SEQUENCE [LARGE SCALE GENOMIC DNA]</scope>
    <source>
        <strain evidence="10">X2</strain>
    </source>
</reference>
<protein>
    <submittedName>
        <fullName evidence="9">Site-specific DNA recombinase</fullName>
    </submittedName>
</protein>
<dbReference type="PANTHER" id="PTHR30461:SF23">
    <property type="entry name" value="DNA RECOMBINASE-RELATED"/>
    <property type="match status" value="1"/>
</dbReference>
<dbReference type="GO" id="GO:0003677">
    <property type="term" value="F:DNA binding"/>
    <property type="evidence" value="ECO:0007669"/>
    <property type="project" value="UniProtKB-KW"/>
</dbReference>
<dbReference type="Pfam" id="PF00239">
    <property type="entry name" value="Resolvase"/>
    <property type="match status" value="1"/>
</dbReference>
<dbReference type="PROSITE" id="PS00397">
    <property type="entry name" value="RECOMBINASES_1"/>
    <property type="match status" value="1"/>
</dbReference>
<reference evidence="9" key="4">
    <citation type="submission" date="2016-11" db="EMBL/GenBank/DDBJ databases">
        <authorList>
            <person name="Varghese N."/>
            <person name="Submissions S."/>
        </authorList>
    </citation>
    <scope>NUCLEOTIDE SEQUENCE</scope>
    <source>
        <strain evidence="9">DSM 1682</strain>
    </source>
</reference>
<feature type="active site" description="O-(5'-phospho-DNA)-serine intermediate" evidence="4 5">
    <location>
        <position position="11"/>
    </location>
</feature>
<accession>A0A110A6U7</accession>
<dbReference type="PROSITE" id="PS51737">
    <property type="entry name" value="RECOMBINASE_DNA_BIND"/>
    <property type="match status" value="1"/>
</dbReference>
<dbReference type="Pfam" id="PF07508">
    <property type="entry name" value="Recombinase"/>
    <property type="match status" value="1"/>
</dbReference>
<dbReference type="SUPFAM" id="SSF53041">
    <property type="entry name" value="Resolvase-like"/>
    <property type="match status" value="1"/>
</dbReference>
<dbReference type="Gene3D" id="3.90.1750.20">
    <property type="entry name" value="Putative Large Serine Recombinase, Chain B, Domain 2"/>
    <property type="match status" value="1"/>
</dbReference>
<keyword evidence="1" id="KW-0229">DNA integration</keyword>
<dbReference type="Proteomes" id="UP000068026">
    <property type="component" value="Chromosome"/>
</dbReference>
<dbReference type="InterPro" id="IPR006118">
    <property type="entry name" value="Recombinase_CS"/>
</dbReference>
<dbReference type="OrthoDB" id="9781670at2"/>
<evidence type="ECO:0000313" key="8">
    <source>
        <dbReference type="EMBL" id="AMJ40073.1"/>
    </source>
</evidence>
<dbReference type="Proteomes" id="UP000184204">
    <property type="component" value="Unassembled WGS sequence"/>
</dbReference>
<evidence type="ECO:0000313" key="10">
    <source>
        <dbReference type="Proteomes" id="UP000068026"/>
    </source>
</evidence>
<dbReference type="KEGG" id="cpro:CPRO_04640"/>
<reference evidence="8 10" key="1">
    <citation type="journal article" date="2016" name="Genome Announc.">
        <title>Complete Genome Sequence of the Amino Acid-Fermenting Clostridium propionicum X2 (DSM 1682).</title>
        <authorList>
            <person name="Poehlein A."/>
            <person name="Schlien K."/>
            <person name="Chowdhury N.P."/>
            <person name="Gottschalk G."/>
            <person name="Buckel W."/>
            <person name="Daniel R."/>
        </authorList>
    </citation>
    <scope>NUCLEOTIDE SEQUENCE [LARGE SCALE GENOMIC DNA]</scope>
    <source>
        <strain evidence="8 10">X2</strain>
    </source>
</reference>
<feature type="domain" description="Resolvase/invertase-type recombinase catalytic" evidence="6">
    <location>
        <begin position="3"/>
        <end position="153"/>
    </location>
</feature>
<dbReference type="InterPro" id="IPR036162">
    <property type="entry name" value="Resolvase-like_N_sf"/>
</dbReference>
<evidence type="ECO:0000313" key="9">
    <source>
        <dbReference type="EMBL" id="SHE79990.1"/>
    </source>
</evidence>
<evidence type="ECO:0000256" key="3">
    <source>
        <dbReference type="ARBA" id="ARBA00023172"/>
    </source>
</evidence>